<dbReference type="Pfam" id="PF01797">
    <property type="entry name" value="Y1_Tnp"/>
    <property type="match status" value="1"/>
</dbReference>
<reference evidence="2 3" key="1">
    <citation type="submission" date="2018-11" db="EMBL/GenBank/DDBJ databases">
        <title>Proposal to divide the Flavobacteriaceae and reorganize its genera based on Amino Acid Identity values calculated from whole genome sequences.</title>
        <authorList>
            <person name="Nicholson A.C."/>
            <person name="Gulvik C.A."/>
            <person name="Whitney A.M."/>
            <person name="Humrighouse B.W."/>
            <person name="Bell M."/>
            <person name="Holmes B."/>
            <person name="Steigerwalt A.G."/>
            <person name="Villarma A."/>
            <person name="Sheth M."/>
            <person name="Batra D."/>
            <person name="Pryor J."/>
            <person name="Bernardet J.-F."/>
            <person name="Hugo C."/>
            <person name="Kampfer P."/>
            <person name="Newman J.D."/>
            <person name="McQuiston J.R."/>
        </authorList>
    </citation>
    <scope>NUCLEOTIDE SEQUENCE [LARGE SCALE GENOMIC DNA]</scope>
    <source>
        <strain evidence="2 3">H3001</strain>
    </source>
</reference>
<dbReference type="EMBL" id="CP034158">
    <property type="protein sequence ID" value="AZI66605.1"/>
    <property type="molecule type" value="Genomic_DNA"/>
</dbReference>
<dbReference type="InterPro" id="IPR002686">
    <property type="entry name" value="Transposase_17"/>
</dbReference>
<dbReference type="NCBIfam" id="NF047646">
    <property type="entry name" value="REP_Tyr_transpos"/>
    <property type="match status" value="1"/>
</dbReference>
<dbReference type="SUPFAM" id="SSF143422">
    <property type="entry name" value="Transposase IS200-like"/>
    <property type="match status" value="1"/>
</dbReference>
<organism evidence="2 3">
    <name type="scientific">Kaistella daneshvariae</name>
    <dbReference type="NCBI Taxonomy" id="2487074"/>
    <lineage>
        <taxon>Bacteria</taxon>
        <taxon>Pseudomonadati</taxon>
        <taxon>Bacteroidota</taxon>
        <taxon>Flavobacteriia</taxon>
        <taxon>Flavobacteriales</taxon>
        <taxon>Weeksellaceae</taxon>
        <taxon>Chryseobacterium group</taxon>
        <taxon>Kaistella</taxon>
    </lineage>
</organism>
<proteinExistence type="predicted"/>
<dbReference type="PANTHER" id="PTHR36966">
    <property type="entry name" value="REP-ASSOCIATED TYROSINE TRANSPOSASE"/>
    <property type="match status" value="1"/>
</dbReference>
<protein>
    <submittedName>
        <fullName evidence="2">Transposase</fullName>
    </submittedName>
</protein>
<dbReference type="InterPro" id="IPR052715">
    <property type="entry name" value="RAYT_transposase"/>
</dbReference>
<evidence type="ECO:0000313" key="2">
    <source>
        <dbReference type="EMBL" id="AZI66605.1"/>
    </source>
</evidence>
<evidence type="ECO:0000313" key="3">
    <source>
        <dbReference type="Proteomes" id="UP000274483"/>
    </source>
</evidence>
<dbReference type="Proteomes" id="UP000274483">
    <property type="component" value="Chromosome"/>
</dbReference>
<gene>
    <name evidence="2" type="ORF">EIB71_02430</name>
</gene>
<accession>A0ABN5SW55</accession>
<dbReference type="Gene3D" id="3.30.70.1290">
    <property type="entry name" value="Transposase IS200-like"/>
    <property type="match status" value="1"/>
</dbReference>
<dbReference type="SMART" id="SM01321">
    <property type="entry name" value="Y1_Tnp"/>
    <property type="match status" value="1"/>
</dbReference>
<evidence type="ECO:0000259" key="1">
    <source>
        <dbReference type="SMART" id="SM01321"/>
    </source>
</evidence>
<sequence>MKAGYVIRDQEKPHFITCTVVDWVDIFTRKIYRDIIVNSLNFCIRNKGMLLYGYVIMSNHIHLIVQSKDGKLSDLIRDFKKFTAKEIIKHLQIERESRRDWMLEQFAKATEPHSRNKNFQVWQYGNHSEEIFTLKFMWDKLNYIHLNPVRAGIVEKAKHYLYSSASNYACGKGLIELEIAENPVTDVLGKNEFWKYNNYEE</sequence>
<dbReference type="RefSeq" id="WP_124757200.1">
    <property type="nucleotide sequence ID" value="NZ_CBCRWA010000001.1"/>
</dbReference>
<name>A0ABN5SW55_9FLAO</name>
<feature type="domain" description="Transposase IS200-like" evidence="1">
    <location>
        <begin position="10"/>
        <end position="147"/>
    </location>
</feature>
<keyword evidence="3" id="KW-1185">Reference proteome</keyword>
<dbReference type="InterPro" id="IPR036515">
    <property type="entry name" value="Transposase_17_sf"/>
</dbReference>
<dbReference type="PANTHER" id="PTHR36966:SF1">
    <property type="entry name" value="REP-ASSOCIATED TYROSINE TRANSPOSASE"/>
    <property type="match status" value="1"/>
</dbReference>